<dbReference type="InterPro" id="IPR051158">
    <property type="entry name" value="Metallophosphoesterase_sf"/>
</dbReference>
<dbReference type="GO" id="GO:0009245">
    <property type="term" value="P:lipid A biosynthetic process"/>
    <property type="evidence" value="ECO:0007669"/>
    <property type="project" value="TreeGrafter"/>
</dbReference>
<protein>
    <recommendedName>
        <fullName evidence="5">Calcineurin-like phosphoesterase domain-containing protein</fullName>
    </recommendedName>
</protein>
<name>A0A4Q5J9C8_9ACTN</name>
<dbReference type="InterPro" id="IPR029052">
    <property type="entry name" value="Metallo-depent_PP-like"/>
</dbReference>
<sequence length="445" mass="46395">MPTWGGGTVVEIAPLGELRLATHAGPLGIHATLDGFDVEEARALVTNPERLSTLKPEAVADITWAVKMAVLRGLAAALVGAVLLAGLASRRVLSAAIGGGSVLVAAACSLAVAVTGWNPNALAEPRYTGLLTTAPSVVGTAESIVTDFSTYGDQLAQIVGNVSGLYSATSSLPLLPDQDEVVKILHVSDLHLAPQSWDVIATVAEQYDVDVIVDSGDITDHGSRAENRYVEEVRRMPAPYVWVRGNHDSAVTQRAMRQVPNAVVLDGKPREVAGLTFLGLGDPTFTPDKSLDNDERKVTEATEDLAAAAENLGGVDVLVFHDPTDASLLDGQAPLALFGHKHYRKVERGETGTFLMTQGSTGGSGLRALEPDEPTDILLSVLYVDRGTSQLRAYDDIRLGGLGSAAASINRHVVDHAGDTTYVAPPPVDGTGGETGATAVPGGAE</sequence>
<evidence type="ECO:0000256" key="3">
    <source>
        <dbReference type="SAM" id="MobiDB-lite"/>
    </source>
</evidence>
<evidence type="ECO:0000313" key="6">
    <source>
        <dbReference type="EMBL" id="RYU15244.1"/>
    </source>
</evidence>
<dbReference type="OrthoDB" id="5241348at2"/>
<feature type="transmembrane region" description="Helical" evidence="4">
    <location>
        <begin position="95"/>
        <end position="117"/>
    </location>
</feature>
<dbReference type="GO" id="GO:0016020">
    <property type="term" value="C:membrane"/>
    <property type="evidence" value="ECO:0007669"/>
    <property type="project" value="GOC"/>
</dbReference>
<dbReference type="PANTHER" id="PTHR31302:SF31">
    <property type="entry name" value="PHOSPHODIESTERASE YAEI"/>
    <property type="match status" value="1"/>
</dbReference>
<dbReference type="Pfam" id="PF00149">
    <property type="entry name" value="Metallophos"/>
    <property type="match status" value="1"/>
</dbReference>
<evidence type="ECO:0000259" key="5">
    <source>
        <dbReference type="Pfam" id="PF00149"/>
    </source>
</evidence>
<dbReference type="SUPFAM" id="SSF56300">
    <property type="entry name" value="Metallo-dependent phosphatases"/>
    <property type="match status" value="1"/>
</dbReference>
<evidence type="ECO:0000313" key="7">
    <source>
        <dbReference type="Proteomes" id="UP000291189"/>
    </source>
</evidence>
<feature type="region of interest" description="Disordered" evidence="3">
    <location>
        <begin position="421"/>
        <end position="445"/>
    </location>
</feature>
<proteinExistence type="predicted"/>
<comment type="caution">
    <text evidence="6">The sequence shown here is derived from an EMBL/GenBank/DDBJ whole genome shotgun (WGS) entry which is preliminary data.</text>
</comment>
<gene>
    <name evidence="6" type="ORF">ETU37_01495</name>
</gene>
<keyword evidence="4" id="KW-0472">Membrane</keyword>
<dbReference type="GO" id="GO:0046872">
    <property type="term" value="F:metal ion binding"/>
    <property type="evidence" value="ECO:0007669"/>
    <property type="project" value="UniProtKB-KW"/>
</dbReference>
<keyword evidence="7" id="KW-1185">Reference proteome</keyword>
<keyword evidence="2" id="KW-0378">Hydrolase</keyword>
<evidence type="ECO:0000256" key="2">
    <source>
        <dbReference type="ARBA" id="ARBA00022801"/>
    </source>
</evidence>
<reference evidence="6 7" key="1">
    <citation type="submission" date="2019-01" db="EMBL/GenBank/DDBJ databases">
        <title>Nocardioides guangzhouensis sp. nov., an actinobacterium isolated from soil.</title>
        <authorList>
            <person name="Fu Y."/>
            <person name="Cai Y."/>
            <person name="Lin Z."/>
            <person name="Chen P."/>
        </authorList>
    </citation>
    <scope>NUCLEOTIDE SEQUENCE [LARGE SCALE GENOMIC DNA]</scope>
    <source>
        <strain evidence="6 7">NBRC 105384</strain>
    </source>
</reference>
<feature type="transmembrane region" description="Helical" evidence="4">
    <location>
        <begin position="69"/>
        <end position="88"/>
    </location>
</feature>
<feature type="domain" description="Calcineurin-like phosphoesterase" evidence="5">
    <location>
        <begin position="183"/>
        <end position="343"/>
    </location>
</feature>
<dbReference type="InterPro" id="IPR004843">
    <property type="entry name" value="Calcineurin-like_PHP"/>
</dbReference>
<dbReference type="PANTHER" id="PTHR31302">
    <property type="entry name" value="TRANSMEMBRANE PROTEIN WITH METALLOPHOSPHOESTERASE DOMAIN-RELATED"/>
    <property type="match status" value="1"/>
</dbReference>
<organism evidence="6 7">
    <name type="scientific">Nocardioides iriomotensis</name>
    <dbReference type="NCBI Taxonomy" id="715784"/>
    <lineage>
        <taxon>Bacteria</taxon>
        <taxon>Bacillati</taxon>
        <taxon>Actinomycetota</taxon>
        <taxon>Actinomycetes</taxon>
        <taxon>Propionibacteriales</taxon>
        <taxon>Nocardioidaceae</taxon>
        <taxon>Nocardioides</taxon>
    </lineage>
</organism>
<keyword evidence="4" id="KW-0812">Transmembrane</keyword>
<dbReference type="GO" id="GO:0008758">
    <property type="term" value="F:UDP-2,3-diacylglucosamine hydrolase activity"/>
    <property type="evidence" value="ECO:0007669"/>
    <property type="project" value="TreeGrafter"/>
</dbReference>
<keyword evidence="1" id="KW-0479">Metal-binding</keyword>
<dbReference type="Gene3D" id="3.60.21.10">
    <property type="match status" value="1"/>
</dbReference>
<evidence type="ECO:0000256" key="1">
    <source>
        <dbReference type="ARBA" id="ARBA00022723"/>
    </source>
</evidence>
<evidence type="ECO:0000256" key="4">
    <source>
        <dbReference type="SAM" id="Phobius"/>
    </source>
</evidence>
<accession>A0A4Q5J9C8</accession>
<dbReference type="Proteomes" id="UP000291189">
    <property type="component" value="Unassembled WGS sequence"/>
</dbReference>
<dbReference type="AlphaFoldDB" id="A0A4Q5J9C8"/>
<keyword evidence="4" id="KW-1133">Transmembrane helix</keyword>
<dbReference type="EMBL" id="SDPU01000007">
    <property type="protein sequence ID" value="RYU15244.1"/>
    <property type="molecule type" value="Genomic_DNA"/>
</dbReference>